<dbReference type="STRING" id="3818.A0A444YXJ7"/>
<name>A0A444YXJ7_ARAHY</name>
<gene>
    <name evidence="2" type="ORF">Ahy_B05g073961</name>
</gene>
<keyword evidence="1" id="KW-0812">Transmembrane</keyword>
<keyword evidence="1" id="KW-0472">Membrane</keyword>
<evidence type="ECO:0000313" key="3">
    <source>
        <dbReference type="Proteomes" id="UP000289738"/>
    </source>
</evidence>
<accession>A0A444YXJ7</accession>
<evidence type="ECO:0000256" key="1">
    <source>
        <dbReference type="SAM" id="Phobius"/>
    </source>
</evidence>
<sequence>MKFLGLSFVALIGLCLFLMLMILITLVWWVIPNKKLHKLKKCGFEGPPPSFPLGNIKDMKRKKSNIIITTTTISSSSSNLSHDIHSIVAPYYSSWQNSYEFLKKMSREVEAKA</sequence>
<reference evidence="2 3" key="1">
    <citation type="submission" date="2019-01" db="EMBL/GenBank/DDBJ databases">
        <title>Sequencing of cultivated peanut Arachis hypogaea provides insights into genome evolution and oil improvement.</title>
        <authorList>
            <person name="Chen X."/>
        </authorList>
    </citation>
    <scope>NUCLEOTIDE SEQUENCE [LARGE SCALE GENOMIC DNA]</scope>
    <source>
        <strain evidence="3">cv. Fuhuasheng</strain>
        <tissue evidence="2">Leaves</tissue>
    </source>
</reference>
<proteinExistence type="predicted"/>
<keyword evidence="1" id="KW-1133">Transmembrane helix</keyword>
<feature type="transmembrane region" description="Helical" evidence="1">
    <location>
        <begin position="6"/>
        <end position="31"/>
    </location>
</feature>
<evidence type="ECO:0000313" key="2">
    <source>
        <dbReference type="EMBL" id="RYR06653.1"/>
    </source>
</evidence>
<dbReference type="EMBL" id="SDMP01000015">
    <property type="protein sequence ID" value="RYR06653.1"/>
    <property type="molecule type" value="Genomic_DNA"/>
</dbReference>
<comment type="caution">
    <text evidence="2">The sequence shown here is derived from an EMBL/GenBank/DDBJ whole genome shotgun (WGS) entry which is preliminary data.</text>
</comment>
<dbReference type="Proteomes" id="UP000289738">
    <property type="component" value="Chromosome B05"/>
</dbReference>
<organism evidence="2 3">
    <name type="scientific">Arachis hypogaea</name>
    <name type="common">Peanut</name>
    <dbReference type="NCBI Taxonomy" id="3818"/>
    <lineage>
        <taxon>Eukaryota</taxon>
        <taxon>Viridiplantae</taxon>
        <taxon>Streptophyta</taxon>
        <taxon>Embryophyta</taxon>
        <taxon>Tracheophyta</taxon>
        <taxon>Spermatophyta</taxon>
        <taxon>Magnoliopsida</taxon>
        <taxon>eudicotyledons</taxon>
        <taxon>Gunneridae</taxon>
        <taxon>Pentapetalae</taxon>
        <taxon>rosids</taxon>
        <taxon>fabids</taxon>
        <taxon>Fabales</taxon>
        <taxon>Fabaceae</taxon>
        <taxon>Papilionoideae</taxon>
        <taxon>50 kb inversion clade</taxon>
        <taxon>dalbergioids sensu lato</taxon>
        <taxon>Dalbergieae</taxon>
        <taxon>Pterocarpus clade</taxon>
        <taxon>Arachis</taxon>
    </lineage>
</organism>
<protein>
    <submittedName>
        <fullName evidence="2">Uncharacterized protein</fullName>
    </submittedName>
</protein>
<keyword evidence="3" id="KW-1185">Reference proteome</keyword>
<dbReference type="AlphaFoldDB" id="A0A444YXJ7"/>